<protein>
    <submittedName>
        <fullName evidence="1">Uncharacterized protein</fullName>
    </submittedName>
</protein>
<accession>A0A6N9NKW2</accession>
<dbReference type="RefSeq" id="WP_160634276.1">
    <property type="nucleotide sequence ID" value="NZ_WWNE01000018.1"/>
</dbReference>
<keyword evidence="2" id="KW-1185">Reference proteome</keyword>
<organism evidence="1 2">
    <name type="scientific">Acidiluteibacter ferrifornacis</name>
    <dbReference type="NCBI Taxonomy" id="2692424"/>
    <lineage>
        <taxon>Bacteria</taxon>
        <taxon>Pseudomonadati</taxon>
        <taxon>Bacteroidota</taxon>
        <taxon>Flavobacteriia</taxon>
        <taxon>Flavobacteriales</taxon>
        <taxon>Cryomorphaceae</taxon>
        <taxon>Acidiluteibacter</taxon>
    </lineage>
</organism>
<proteinExistence type="predicted"/>
<evidence type="ECO:0000313" key="2">
    <source>
        <dbReference type="Proteomes" id="UP000470771"/>
    </source>
</evidence>
<dbReference type="EMBL" id="WWNE01000018">
    <property type="protein sequence ID" value="NBG67326.1"/>
    <property type="molecule type" value="Genomic_DNA"/>
</dbReference>
<comment type="caution">
    <text evidence="1">The sequence shown here is derived from an EMBL/GenBank/DDBJ whole genome shotgun (WGS) entry which is preliminary data.</text>
</comment>
<dbReference type="Proteomes" id="UP000470771">
    <property type="component" value="Unassembled WGS sequence"/>
</dbReference>
<reference evidence="1 2" key="1">
    <citation type="submission" date="2019-12" db="EMBL/GenBank/DDBJ databases">
        <authorList>
            <person name="Zhao J."/>
        </authorList>
    </citation>
    <scope>NUCLEOTIDE SEQUENCE [LARGE SCALE GENOMIC DNA]</scope>
    <source>
        <strain evidence="1 2">S-15</strain>
    </source>
</reference>
<sequence length="179" mass="21216">MEKKERTYRTKELLIEMADTSLKEVFYKLAKNQEIALNNFRTNLSSLFIQGDCIRDQIVGLDLMDFGNNLNAIISDEPLEYTTPLRIEFQLHLGELFDFPDNKDYIIYEFEIAFNEYDYNIALDYFNDELKEGNNREISKRFMYDEANQDSILALVDKYTDSVQKHINYLKEQSKVTKL</sequence>
<gene>
    <name evidence="1" type="ORF">GQN54_14455</name>
</gene>
<name>A0A6N9NKW2_9FLAO</name>
<evidence type="ECO:0000313" key="1">
    <source>
        <dbReference type="EMBL" id="NBG67326.1"/>
    </source>
</evidence>
<dbReference type="AlphaFoldDB" id="A0A6N9NKW2"/>